<feature type="transmembrane region" description="Helical" evidence="1">
    <location>
        <begin position="419"/>
        <end position="438"/>
    </location>
</feature>
<protein>
    <recommendedName>
        <fullName evidence="4">Dolichyl-phosphate-mannose-protein mannosyltransferase</fullName>
    </recommendedName>
</protein>
<evidence type="ECO:0000313" key="3">
    <source>
        <dbReference type="Proteomes" id="UP001596405"/>
    </source>
</evidence>
<sequence length="450" mass="51693">MRNQFLFLGDYLLLPFYLVAAIILLNIYFRKRHGGNLVLKKYFNWGLYLKLFGCIAISMIYQYYYGGSYDGRYYFMGAKVLTSYLLDYPEDFFKVLFGDLSTFNTSNKAGINMKTVHIFAKESFTVSKYAAIFNLFTFNYFLPCAVFFCTTAFIGLWNFFIFIIEEFNIPPKTAAYCSLYIPSVLVWGSGIFKDTISFTGLLYMFICSYYVFIKKKKVLKNILGIIISTAVVYYIKSYIVAAFVPFFIIYIINSNKAQIKNPLLRIASTPLMIALGFGSMAIFLQYADELFGRYSVDQVLETASQTAYYIQEISSGSAYTLNVDLSSPAGVLAAIPMAINLTLFRPYPWEYLKPIILFASLESMLFLYFTLKIVFKAGFFKLLAIVLNSPLIQFCLFFSLTFAFMVGLSSGNFGTLVRYKIPLMPFYLLFLAVFYKEVKRPKISKRKKVQ</sequence>
<reference evidence="3" key="1">
    <citation type="journal article" date="2019" name="Int. J. Syst. Evol. Microbiol.">
        <title>The Global Catalogue of Microorganisms (GCM) 10K type strain sequencing project: providing services to taxonomists for standard genome sequencing and annotation.</title>
        <authorList>
            <consortium name="The Broad Institute Genomics Platform"/>
            <consortium name="The Broad Institute Genome Sequencing Center for Infectious Disease"/>
            <person name="Wu L."/>
            <person name="Ma J."/>
        </authorList>
    </citation>
    <scope>NUCLEOTIDE SEQUENCE [LARGE SCALE GENOMIC DNA]</scope>
    <source>
        <strain evidence="3">CGMCC 4.7393</strain>
    </source>
</reference>
<feature type="transmembrane region" description="Helical" evidence="1">
    <location>
        <begin position="140"/>
        <end position="161"/>
    </location>
</feature>
<feature type="transmembrane region" description="Helical" evidence="1">
    <location>
        <begin position="264"/>
        <end position="284"/>
    </location>
</feature>
<comment type="caution">
    <text evidence="2">The sequence shown here is derived from an EMBL/GenBank/DDBJ whole genome shotgun (WGS) entry which is preliminary data.</text>
</comment>
<feature type="transmembrane region" description="Helical" evidence="1">
    <location>
        <begin position="382"/>
        <end position="407"/>
    </location>
</feature>
<accession>A0ABW2DP80</accession>
<keyword evidence="1" id="KW-0812">Transmembrane</keyword>
<keyword evidence="1" id="KW-1133">Transmembrane helix</keyword>
<evidence type="ECO:0000256" key="1">
    <source>
        <dbReference type="SAM" id="Phobius"/>
    </source>
</evidence>
<feature type="transmembrane region" description="Helical" evidence="1">
    <location>
        <begin position="325"/>
        <end position="343"/>
    </location>
</feature>
<name>A0ABW2DP80_9BACT</name>
<gene>
    <name evidence="2" type="ORF">ACFQHR_13160</name>
</gene>
<organism evidence="2 3">
    <name type="scientific">Rufibacter roseus</name>
    <dbReference type="NCBI Taxonomy" id="1567108"/>
    <lineage>
        <taxon>Bacteria</taxon>
        <taxon>Pseudomonadati</taxon>
        <taxon>Bacteroidota</taxon>
        <taxon>Cytophagia</taxon>
        <taxon>Cytophagales</taxon>
        <taxon>Hymenobacteraceae</taxon>
        <taxon>Rufibacter</taxon>
    </lineage>
</organism>
<feature type="transmembrane region" description="Helical" evidence="1">
    <location>
        <begin position="196"/>
        <end position="213"/>
    </location>
</feature>
<dbReference type="EMBL" id="JBHSYQ010000006">
    <property type="protein sequence ID" value="MFC6998581.1"/>
    <property type="molecule type" value="Genomic_DNA"/>
</dbReference>
<proteinExistence type="predicted"/>
<feature type="transmembrane region" description="Helical" evidence="1">
    <location>
        <begin position="355"/>
        <end position="375"/>
    </location>
</feature>
<dbReference type="RefSeq" id="WP_066617170.1">
    <property type="nucleotide sequence ID" value="NZ_JBHSYQ010000006.1"/>
</dbReference>
<feature type="transmembrane region" description="Helical" evidence="1">
    <location>
        <begin position="173"/>
        <end position="190"/>
    </location>
</feature>
<evidence type="ECO:0008006" key="4">
    <source>
        <dbReference type="Google" id="ProtNLM"/>
    </source>
</evidence>
<feature type="transmembrane region" description="Helical" evidence="1">
    <location>
        <begin position="12"/>
        <end position="30"/>
    </location>
</feature>
<feature type="transmembrane region" description="Helical" evidence="1">
    <location>
        <begin position="225"/>
        <end position="252"/>
    </location>
</feature>
<keyword evidence="3" id="KW-1185">Reference proteome</keyword>
<evidence type="ECO:0000313" key="2">
    <source>
        <dbReference type="EMBL" id="MFC6998581.1"/>
    </source>
</evidence>
<dbReference type="Proteomes" id="UP001596405">
    <property type="component" value="Unassembled WGS sequence"/>
</dbReference>
<feature type="transmembrane region" description="Helical" evidence="1">
    <location>
        <begin position="42"/>
        <end position="64"/>
    </location>
</feature>
<keyword evidence="1" id="KW-0472">Membrane</keyword>